<feature type="repeat" description="ANK" evidence="3">
    <location>
        <begin position="1290"/>
        <end position="1326"/>
    </location>
</feature>
<dbReference type="PROSITE" id="PS50088">
    <property type="entry name" value="ANK_REPEAT"/>
    <property type="match status" value="7"/>
</dbReference>
<evidence type="ECO:0000313" key="5">
    <source>
        <dbReference type="EMBL" id="KAF4956355.1"/>
    </source>
</evidence>
<protein>
    <recommendedName>
        <fullName evidence="7">Ankyrin</fullName>
    </recommendedName>
</protein>
<reference evidence="5" key="2">
    <citation type="submission" date="2020-05" db="EMBL/GenBank/DDBJ databases">
        <authorList>
            <person name="Kim H.-S."/>
            <person name="Proctor R.H."/>
            <person name="Brown D.W."/>
        </authorList>
    </citation>
    <scope>NUCLEOTIDE SEQUENCE</scope>
    <source>
        <strain evidence="5">NRRL 45417</strain>
    </source>
</reference>
<sequence length="1430" mass="157996">MATPYERVVKMEKPNCDLILAGEDGAHPVNDVSDPDWLMDDLNDQQRVALRKVINQASPVLPYRQVDEEWQHPDLQDLPERRETIIVHMRCSSGADTVAENASFFLNKRIGTYHQLLYMKFDAHDIRFNTCEAMLHTISRRMDTLINFEALHRVNLFNEAERLYSIEDVKMGIQVLGCLDECDDSSVWFLREMHKRLLRNEIWSKLLITTTKGTPGDADIASALSGFPPEYVRIIDYDPKEPVPFPVGVEASKLLRGLGECVGTELHRDILSILSSYAGDHDLCGLALEWLGSCTTPTDRIQRLRDKTFSPGLLFAEILEDFAEAHRPWARMLLSWLVACYRPLKCDEFRRVSDTVWTGVGGSEVTRPNLADILQIFHGLINLVNGEIKFRHLATRAWLESRHLAVEGIWYGPDETERHEMVLQTCIDYIQNAAGNPGDMILHLPYAIEFWPKHWQSVETSERQMLDLFENDTVFGFWANSLVRLKNTVLKPPPAHIKPLPVAAHLGLTAVVETLLRRGPDQAESRDQALIEACRAGHVAVIRLLLRSYSDGLDFCNENLHEAARVAGNSCNKEALRELVNSLPEPPKIASVPIHEAEASSKSTESQEKNDREDNSLDGAMKGECEDGDLQSKEHVPGPLDWLVIPMNRAVRSGMDDVVTRLLQLGVDPNPPKGIIPYNNSFIYTASNTSNIGCAKLLIEAGANQAASNDNGHTPLHTAVDLASGETVEFLLDHGASIEDQDPNNRRALDMAASWGSFAALKIILQRKDEVERLEHHPDRHPVNQAAEFGHNKCLEILLLHGFSPNIATPAGETALRLAIQDRRIDLCKTLLSNKADPDLAPGNAYTPLIQAISMGDLTLVKLLIEHGATIDKREAPPGEGWSRTPLGIAADWSKPEIFQYLLGNGADPNARDSDDIPVIGAAISVGDMNMVQWLVEADAEVNVSYFESRSTPLHEATAYPEMVRLLIKHGADVNRVNGDSRTALSLAVSANHLATVQILLQESKTKPDLSAATIKWELRMAICAGYTNVVEALLEAGADVNDTNEAGETLVVSAIKNNASSGMVRKILEYNPDLELRDNKDNTVLHHIKPTTNLETIRLIVNAGGNLSVSNSDKETPLFGAIRAQLDHVFSYMLGKEPALLNSSVALSEQSVTPLHEACRTGTLAMVRSLIEHQMDVNSPCQDVCGTPLIAATLRIDTASSGSSSEIIALLLVNGADPKVPAGLFRYPLISACLSCPADTIKLLLNSNASPLDQDSMSRRPVHLSCYNSLEVLNLLKLPDLDFSAPDAVGRVPLHYAVMRGDVGLVQAVLERSKRAGVGIDVKDNDGWTPLLWAARTSPIWNHPRVGPDLVTDMVSFLLENGADVDVKGQGIGNNWTARDVAYYHHAERQVVGFPLMPKLTWTPFSQYRHIPASTLCINPRESPCQKAR</sequence>
<feature type="repeat" description="ANK" evidence="3">
    <location>
        <begin position="711"/>
        <end position="743"/>
    </location>
</feature>
<feature type="repeat" description="ANK" evidence="3">
    <location>
        <begin position="1019"/>
        <end position="1046"/>
    </location>
</feature>
<accession>A0A8H4TEA3</accession>
<dbReference type="InterPro" id="IPR036770">
    <property type="entry name" value="Ankyrin_rpt-contain_sf"/>
</dbReference>
<dbReference type="PROSITE" id="PS50297">
    <property type="entry name" value="ANK_REP_REGION"/>
    <property type="match status" value="5"/>
</dbReference>
<dbReference type="SMART" id="SM00248">
    <property type="entry name" value="ANK"/>
    <property type="match status" value="21"/>
</dbReference>
<dbReference type="SUPFAM" id="SSF48403">
    <property type="entry name" value="Ankyrin repeat"/>
    <property type="match status" value="3"/>
</dbReference>
<organism evidence="5 6">
    <name type="scientific">Fusarium gaditjirri</name>
    <dbReference type="NCBI Taxonomy" id="282569"/>
    <lineage>
        <taxon>Eukaryota</taxon>
        <taxon>Fungi</taxon>
        <taxon>Dikarya</taxon>
        <taxon>Ascomycota</taxon>
        <taxon>Pezizomycotina</taxon>
        <taxon>Sordariomycetes</taxon>
        <taxon>Hypocreomycetidae</taxon>
        <taxon>Hypocreales</taxon>
        <taxon>Nectriaceae</taxon>
        <taxon>Fusarium</taxon>
        <taxon>Fusarium nisikadoi species complex</taxon>
    </lineage>
</organism>
<keyword evidence="6" id="KW-1185">Reference proteome</keyword>
<gene>
    <name evidence="5" type="ORF">FGADI_3932</name>
</gene>
<evidence type="ECO:0000256" key="4">
    <source>
        <dbReference type="SAM" id="MobiDB-lite"/>
    </source>
</evidence>
<evidence type="ECO:0000256" key="1">
    <source>
        <dbReference type="ARBA" id="ARBA00022737"/>
    </source>
</evidence>
<dbReference type="Proteomes" id="UP000604273">
    <property type="component" value="Unassembled WGS sequence"/>
</dbReference>
<dbReference type="GO" id="GO:0005737">
    <property type="term" value="C:cytoplasm"/>
    <property type="evidence" value="ECO:0007669"/>
    <property type="project" value="TreeGrafter"/>
</dbReference>
<keyword evidence="1" id="KW-0677">Repeat</keyword>
<reference evidence="5" key="1">
    <citation type="journal article" date="2020" name="BMC Genomics">
        <title>Correction to: Identification and distribution of gene clusters required for synthesis of sphingolipid metabolism inhibitors in diverse species of the filamentous fungus Fusarium.</title>
        <authorList>
            <person name="Kim H.S."/>
            <person name="Lohmar J.M."/>
            <person name="Busman M."/>
            <person name="Brown D.W."/>
            <person name="Naumann T.A."/>
            <person name="Divon H.H."/>
            <person name="Lysoe E."/>
            <person name="Uhlig S."/>
            <person name="Proctor R.H."/>
        </authorList>
    </citation>
    <scope>NUCLEOTIDE SEQUENCE</scope>
    <source>
        <strain evidence="5">NRRL 45417</strain>
    </source>
</reference>
<dbReference type="PANTHER" id="PTHR24198">
    <property type="entry name" value="ANKYRIN REPEAT AND PROTEIN KINASE DOMAIN-CONTAINING PROTEIN"/>
    <property type="match status" value="1"/>
</dbReference>
<evidence type="ECO:0000256" key="3">
    <source>
        <dbReference type="PROSITE-ProRule" id="PRU00023"/>
    </source>
</evidence>
<feature type="repeat" description="ANK" evidence="3">
    <location>
        <begin position="1327"/>
        <end position="1371"/>
    </location>
</feature>
<feature type="repeat" description="ANK" evidence="3">
    <location>
        <begin position="882"/>
        <end position="914"/>
    </location>
</feature>
<name>A0A8H4TEA3_9HYPO</name>
<evidence type="ECO:0000313" key="6">
    <source>
        <dbReference type="Proteomes" id="UP000604273"/>
    </source>
</evidence>
<keyword evidence="2 3" id="KW-0040">ANK repeat</keyword>
<proteinExistence type="predicted"/>
<dbReference type="Pfam" id="PF00023">
    <property type="entry name" value="Ank"/>
    <property type="match status" value="1"/>
</dbReference>
<dbReference type="PANTHER" id="PTHR24198:SF165">
    <property type="entry name" value="ANKYRIN REPEAT-CONTAINING PROTEIN-RELATED"/>
    <property type="match status" value="1"/>
</dbReference>
<dbReference type="Gene3D" id="1.25.40.20">
    <property type="entry name" value="Ankyrin repeat-containing domain"/>
    <property type="match status" value="5"/>
</dbReference>
<dbReference type="InterPro" id="IPR002110">
    <property type="entry name" value="Ankyrin_rpt"/>
</dbReference>
<feature type="repeat" description="ANK" evidence="3">
    <location>
        <begin position="844"/>
        <end position="876"/>
    </location>
</feature>
<evidence type="ECO:0008006" key="7">
    <source>
        <dbReference type="Google" id="ProtNLM"/>
    </source>
</evidence>
<feature type="compositionally biased region" description="Basic and acidic residues" evidence="4">
    <location>
        <begin position="595"/>
        <end position="632"/>
    </location>
</feature>
<evidence type="ECO:0000256" key="2">
    <source>
        <dbReference type="ARBA" id="ARBA00023043"/>
    </source>
</evidence>
<feature type="region of interest" description="Disordered" evidence="4">
    <location>
        <begin position="587"/>
        <end position="632"/>
    </location>
</feature>
<feature type="repeat" description="ANK" evidence="3">
    <location>
        <begin position="1151"/>
        <end position="1183"/>
    </location>
</feature>
<dbReference type="OrthoDB" id="10252171at2759"/>
<dbReference type="EMBL" id="JABFAI010000087">
    <property type="protein sequence ID" value="KAF4956355.1"/>
    <property type="molecule type" value="Genomic_DNA"/>
</dbReference>
<dbReference type="Pfam" id="PF12796">
    <property type="entry name" value="Ank_2"/>
    <property type="match status" value="6"/>
</dbReference>
<dbReference type="PRINTS" id="PR01415">
    <property type="entry name" value="ANKYRIN"/>
</dbReference>
<comment type="caution">
    <text evidence="5">The sequence shown here is derived from an EMBL/GenBank/DDBJ whole genome shotgun (WGS) entry which is preliminary data.</text>
</comment>